<evidence type="ECO:0000259" key="1">
    <source>
        <dbReference type="SMART" id="SM00717"/>
    </source>
</evidence>
<name>A0A397V0X4_9GLOM</name>
<dbReference type="GO" id="GO:0003691">
    <property type="term" value="F:double-stranded telomeric DNA binding"/>
    <property type="evidence" value="ECO:0007669"/>
    <property type="project" value="TreeGrafter"/>
</dbReference>
<dbReference type="AlphaFoldDB" id="A0A397V0X4"/>
<protein>
    <recommendedName>
        <fullName evidence="1">Myb-like domain-containing protein</fullName>
    </recommendedName>
</protein>
<dbReference type="InterPro" id="IPR052833">
    <property type="entry name" value="Telomeric_DNA-bd_trans-reg"/>
</dbReference>
<dbReference type="InterPro" id="IPR001005">
    <property type="entry name" value="SANT/Myb"/>
</dbReference>
<evidence type="ECO:0000313" key="3">
    <source>
        <dbReference type="Proteomes" id="UP000266673"/>
    </source>
</evidence>
<dbReference type="Proteomes" id="UP000266673">
    <property type="component" value="Unassembled WGS sequence"/>
</dbReference>
<dbReference type="SMART" id="SM00717">
    <property type="entry name" value="SANT"/>
    <property type="match status" value="1"/>
</dbReference>
<dbReference type="CDD" id="cd11660">
    <property type="entry name" value="SANT_TRF"/>
    <property type="match status" value="1"/>
</dbReference>
<proteinExistence type="predicted"/>
<feature type="domain" description="Myb-like" evidence="1">
    <location>
        <begin position="135"/>
        <end position="190"/>
    </location>
</feature>
<dbReference type="EMBL" id="QKWP01000737">
    <property type="protein sequence ID" value="RIB15531.1"/>
    <property type="molecule type" value="Genomic_DNA"/>
</dbReference>
<dbReference type="PANTHER" id="PTHR47807:SF1">
    <property type="entry name" value="PROTEIN TBF1"/>
    <property type="match status" value="1"/>
</dbReference>
<dbReference type="OrthoDB" id="3366990at2759"/>
<dbReference type="GO" id="GO:0010833">
    <property type="term" value="P:telomere maintenance via telomere lengthening"/>
    <property type="evidence" value="ECO:0007669"/>
    <property type="project" value="TreeGrafter"/>
</dbReference>
<dbReference type="STRING" id="44941.A0A397V0X4"/>
<dbReference type="InterPro" id="IPR009057">
    <property type="entry name" value="Homeodomain-like_sf"/>
</dbReference>
<reference evidence="2 3" key="1">
    <citation type="submission" date="2018-06" db="EMBL/GenBank/DDBJ databases">
        <title>Comparative genomics reveals the genomic features of Rhizophagus irregularis, R. cerebriforme, R. diaphanum and Gigaspora rosea, and their symbiotic lifestyle signature.</title>
        <authorList>
            <person name="Morin E."/>
            <person name="San Clemente H."/>
            <person name="Chen E.C.H."/>
            <person name="De La Providencia I."/>
            <person name="Hainaut M."/>
            <person name="Kuo A."/>
            <person name="Kohler A."/>
            <person name="Murat C."/>
            <person name="Tang N."/>
            <person name="Roy S."/>
            <person name="Loubradou J."/>
            <person name="Henrissat B."/>
            <person name="Grigoriev I.V."/>
            <person name="Corradi N."/>
            <person name="Roux C."/>
            <person name="Martin F.M."/>
        </authorList>
    </citation>
    <scope>NUCLEOTIDE SEQUENCE [LARGE SCALE GENOMIC DNA]</scope>
    <source>
        <strain evidence="2 3">DAOM 194757</strain>
    </source>
</reference>
<evidence type="ECO:0000313" key="2">
    <source>
        <dbReference type="EMBL" id="RIB15531.1"/>
    </source>
</evidence>
<dbReference type="Gene3D" id="1.10.10.60">
    <property type="entry name" value="Homeodomain-like"/>
    <property type="match status" value="1"/>
</dbReference>
<comment type="caution">
    <text evidence="2">The sequence shown here is derived from an EMBL/GenBank/DDBJ whole genome shotgun (WGS) entry which is preliminary data.</text>
</comment>
<accession>A0A397V0X4</accession>
<sequence length="206" mass="23718">MNKTREDIKTSFNSIYYHVLKNMNEAKIIRPPLALYENELNSKPQEIRRTPSKANDVEVNVPILKSSDTTTTTQNTSTLDENRNVIIECEFTRTTSKSSDTTTTTSKLDENRNVIPVIECEFTRTTSNGGFSKQRRTKWTDLELNYLERGMEECGTRWEDILKLYGRPHGPLRNRTAINLKDKARNEKAKRIRDGIKLGVFKLATS</sequence>
<gene>
    <name evidence="2" type="ORF">C2G38_1573637</name>
</gene>
<dbReference type="SUPFAM" id="SSF46689">
    <property type="entry name" value="Homeodomain-like"/>
    <property type="match status" value="1"/>
</dbReference>
<organism evidence="2 3">
    <name type="scientific">Gigaspora rosea</name>
    <dbReference type="NCBI Taxonomy" id="44941"/>
    <lineage>
        <taxon>Eukaryota</taxon>
        <taxon>Fungi</taxon>
        <taxon>Fungi incertae sedis</taxon>
        <taxon>Mucoromycota</taxon>
        <taxon>Glomeromycotina</taxon>
        <taxon>Glomeromycetes</taxon>
        <taxon>Diversisporales</taxon>
        <taxon>Gigasporaceae</taxon>
        <taxon>Gigaspora</taxon>
    </lineage>
</organism>
<dbReference type="PANTHER" id="PTHR47807">
    <property type="entry name" value="PROTEIN TBF1"/>
    <property type="match status" value="1"/>
</dbReference>
<keyword evidence="3" id="KW-1185">Reference proteome</keyword>